<evidence type="ECO:0000256" key="2">
    <source>
        <dbReference type="SAM" id="SignalP"/>
    </source>
</evidence>
<evidence type="ECO:0000256" key="1">
    <source>
        <dbReference type="SAM" id="MobiDB-lite"/>
    </source>
</evidence>
<feature type="chain" id="PRO_5041933126" description="Ricin B lectin domain-containing protein" evidence="2">
    <location>
        <begin position="18"/>
        <end position="453"/>
    </location>
</feature>
<protein>
    <recommendedName>
        <fullName evidence="5">Ricin B lectin domain-containing protein</fullName>
    </recommendedName>
</protein>
<name>A0AAD7JZU0_9AGAR</name>
<gene>
    <name evidence="3" type="ORF">B0H16DRAFT_1509949</name>
</gene>
<evidence type="ECO:0008006" key="5">
    <source>
        <dbReference type="Google" id="ProtNLM"/>
    </source>
</evidence>
<keyword evidence="2" id="KW-0732">Signal</keyword>
<reference evidence="3" key="1">
    <citation type="submission" date="2023-03" db="EMBL/GenBank/DDBJ databases">
        <title>Massive genome expansion in bonnet fungi (Mycena s.s.) driven by repeated elements and novel gene families across ecological guilds.</title>
        <authorList>
            <consortium name="Lawrence Berkeley National Laboratory"/>
            <person name="Harder C.B."/>
            <person name="Miyauchi S."/>
            <person name="Viragh M."/>
            <person name="Kuo A."/>
            <person name="Thoen E."/>
            <person name="Andreopoulos B."/>
            <person name="Lu D."/>
            <person name="Skrede I."/>
            <person name="Drula E."/>
            <person name="Henrissat B."/>
            <person name="Morin E."/>
            <person name="Kohler A."/>
            <person name="Barry K."/>
            <person name="LaButti K."/>
            <person name="Morin E."/>
            <person name="Salamov A."/>
            <person name="Lipzen A."/>
            <person name="Mereny Z."/>
            <person name="Hegedus B."/>
            <person name="Baldrian P."/>
            <person name="Stursova M."/>
            <person name="Weitz H."/>
            <person name="Taylor A."/>
            <person name="Grigoriev I.V."/>
            <person name="Nagy L.G."/>
            <person name="Martin F."/>
            <person name="Kauserud H."/>
        </authorList>
    </citation>
    <scope>NUCLEOTIDE SEQUENCE</scope>
    <source>
        <strain evidence="3">CBHHK182m</strain>
    </source>
</reference>
<organism evidence="3 4">
    <name type="scientific">Mycena metata</name>
    <dbReference type="NCBI Taxonomy" id="1033252"/>
    <lineage>
        <taxon>Eukaryota</taxon>
        <taxon>Fungi</taxon>
        <taxon>Dikarya</taxon>
        <taxon>Basidiomycota</taxon>
        <taxon>Agaricomycotina</taxon>
        <taxon>Agaricomycetes</taxon>
        <taxon>Agaricomycetidae</taxon>
        <taxon>Agaricales</taxon>
        <taxon>Marasmiineae</taxon>
        <taxon>Mycenaceae</taxon>
        <taxon>Mycena</taxon>
    </lineage>
</organism>
<accession>A0AAD7JZU0</accession>
<feature type="signal peptide" evidence="2">
    <location>
        <begin position="1"/>
        <end position="17"/>
    </location>
</feature>
<sequence>MLPTTLFALLSAGVSIAAPIKRTFTTLDPAATAEAQVRDTSATRAFSAVPIKTSTGLCLSVDPNSGDFRENLTPVATVECNGSANQTWDVITAGVHQNTPGQALIVSALTQACLNFDPRRAAGNQVLLFSCGGRGDGGGAVTNSQQFAFSGGAGPFPLVPLNSNNATCITATGSVLDQTACNAATASGNELFTIGDAAAAAPATLAAAPATASPAKSAKGKKGGKKGKGAKSTAAAPPAAVTPAGAAATDPAVTSAVAATATAAAETTAAGTTTAAAPPALTSVALDAAAVAESQVRDNTATRAFSGAAIKTSDGQCLSVNANSGDFRENLIPVEIAACDGSAGQQWDVITAGVHNDQPGNALFVSTLTQGCLNFDPRRAVGDQVILFSCGGRADGGGSVTNSQLFTFPTKTSTTPLAPINQAGTCLFNNNGALDQQGCTVSSPSAGQLFTIG</sequence>
<dbReference type="EMBL" id="JARKIB010000011">
    <property type="protein sequence ID" value="KAJ7775205.1"/>
    <property type="molecule type" value="Genomic_DNA"/>
</dbReference>
<dbReference type="InterPro" id="IPR035992">
    <property type="entry name" value="Ricin_B-like_lectins"/>
</dbReference>
<dbReference type="Proteomes" id="UP001215598">
    <property type="component" value="Unassembled WGS sequence"/>
</dbReference>
<dbReference type="PROSITE" id="PS50231">
    <property type="entry name" value="RICIN_B_LECTIN"/>
    <property type="match status" value="2"/>
</dbReference>
<keyword evidence="4" id="KW-1185">Reference proteome</keyword>
<proteinExistence type="predicted"/>
<dbReference type="AlphaFoldDB" id="A0AAD7JZU0"/>
<evidence type="ECO:0000313" key="3">
    <source>
        <dbReference type="EMBL" id="KAJ7775205.1"/>
    </source>
</evidence>
<evidence type="ECO:0000313" key="4">
    <source>
        <dbReference type="Proteomes" id="UP001215598"/>
    </source>
</evidence>
<feature type="compositionally biased region" description="Basic residues" evidence="1">
    <location>
        <begin position="218"/>
        <end position="229"/>
    </location>
</feature>
<dbReference type="Gene3D" id="2.80.10.50">
    <property type="match status" value="2"/>
</dbReference>
<feature type="region of interest" description="Disordered" evidence="1">
    <location>
        <begin position="209"/>
        <end position="238"/>
    </location>
</feature>
<comment type="caution">
    <text evidence="3">The sequence shown here is derived from an EMBL/GenBank/DDBJ whole genome shotgun (WGS) entry which is preliminary data.</text>
</comment>
<dbReference type="CDD" id="cd00161">
    <property type="entry name" value="beta-trefoil_Ricin-like"/>
    <property type="match status" value="2"/>
</dbReference>
<dbReference type="SUPFAM" id="SSF50370">
    <property type="entry name" value="Ricin B-like lectins"/>
    <property type="match status" value="2"/>
</dbReference>